<protein>
    <submittedName>
        <fullName evidence="1">Uncharacterized protein</fullName>
    </submittedName>
</protein>
<comment type="caution">
    <text evidence="1">The sequence shown here is derived from an EMBL/GenBank/DDBJ whole genome shotgun (WGS) entry which is preliminary data.</text>
</comment>
<sequence>MPLIGLAVMVRSMKGFYECWIFGAQPCAFLRLRGTAQALPACFHTRTTPPPPPTGRIRRPRRRRDRRVRLLVWSRCPSQCSASAPVPAVTAPPRRGVWGMFRASGGVPMVTCSAPTVF</sequence>
<gene>
    <name evidence="1" type="ORF">NDU88_003583</name>
</gene>
<dbReference type="AlphaFoldDB" id="A0AAV7LFR4"/>
<evidence type="ECO:0000313" key="2">
    <source>
        <dbReference type="Proteomes" id="UP001066276"/>
    </source>
</evidence>
<reference evidence="1" key="1">
    <citation type="journal article" date="2022" name="bioRxiv">
        <title>Sequencing and chromosome-scale assembly of the giantPleurodeles waltlgenome.</title>
        <authorList>
            <person name="Brown T."/>
            <person name="Elewa A."/>
            <person name="Iarovenko S."/>
            <person name="Subramanian E."/>
            <person name="Araus A.J."/>
            <person name="Petzold A."/>
            <person name="Susuki M."/>
            <person name="Suzuki K.-i.T."/>
            <person name="Hayashi T."/>
            <person name="Toyoda A."/>
            <person name="Oliveira C."/>
            <person name="Osipova E."/>
            <person name="Leigh N.D."/>
            <person name="Simon A."/>
            <person name="Yun M.H."/>
        </authorList>
    </citation>
    <scope>NUCLEOTIDE SEQUENCE</scope>
    <source>
        <strain evidence="1">20211129_DDA</strain>
        <tissue evidence="1">Liver</tissue>
    </source>
</reference>
<proteinExistence type="predicted"/>
<dbReference type="EMBL" id="JANPWB010000015">
    <property type="protein sequence ID" value="KAJ1090451.1"/>
    <property type="molecule type" value="Genomic_DNA"/>
</dbReference>
<evidence type="ECO:0000313" key="1">
    <source>
        <dbReference type="EMBL" id="KAJ1090451.1"/>
    </source>
</evidence>
<organism evidence="1 2">
    <name type="scientific">Pleurodeles waltl</name>
    <name type="common">Iberian ribbed newt</name>
    <dbReference type="NCBI Taxonomy" id="8319"/>
    <lineage>
        <taxon>Eukaryota</taxon>
        <taxon>Metazoa</taxon>
        <taxon>Chordata</taxon>
        <taxon>Craniata</taxon>
        <taxon>Vertebrata</taxon>
        <taxon>Euteleostomi</taxon>
        <taxon>Amphibia</taxon>
        <taxon>Batrachia</taxon>
        <taxon>Caudata</taxon>
        <taxon>Salamandroidea</taxon>
        <taxon>Salamandridae</taxon>
        <taxon>Pleurodelinae</taxon>
        <taxon>Pleurodeles</taxon>
    </lineage>
</organism>
<keyword evidence="2" id="KW-1185">Reference proteome</keyword>
<dbReference type="Proteomes" id="UP001066276">
    <property type="component" value="Chromosome 11"/>
</dbReference>
<accession>A0AAV7LFR4</accession>
<name>A0AAV7LFR4_PLEWA</name>